<dbReference type="EMBL" id="VTEZ01000005">
    <property type="protein sequence ID" value="TYS83599.1"/>
    <property type="molecule type" value="Genomic_DNA"/>
</dbReference>
<sequence>MKQIPIALQMYTLRNETEKDFTGTLQKVAGLGYAGVELAGYGGLSPKELQGTLDSLNLRVASSHISLSELRNDVHKVIHDQLELGSSYIVCPYLPPEERTEKHYIQLIDDLNSIGEKCFNEGITLCYHNHDFELTTLSNGKPALEMILNETNPHWVKAEFDIYWLTFAGEKPVEWLKRYQGRTPLVHLKDMTLDGERFFAELGTGGVELTSVLDYGIHSDVDWWIVEQDESRISPIESVRMSLDYLRLNKI</sequence>
<dbReference type="InterPro" id="IPR036237">
    <property type="entry name" value="Xyl_isomerase-like_sf"/>
</dbReference>
<dbReference type="Pfam" id="PF01261">
    <property type="entry name" value="AP_endonuc_2"/>
    <property type="match status" value="1"/>
</dbReference>
<dbReference type="PANTHER" id="PTHR12110">
    <property type="entry name" value="HYDROXYPYRUVATE ISOMERASE"/>
    <property type="match status" value="1"/>
</dbReference>
<dbReference type="AlphaFoldDB" id="A0A5D4U9C2"/>
<dbReference type="PANTHER" id="PTHR12110:SF41">
    <property type="entry name" value="INOSOSE DEHYDRATASE"/>
    <property type="match status" value="1"/>
</dbReference>
<comment type="caution">
    <text evidence="2">The sequence shown here is derived from an EMBL/GenBank/DDBJ whole genome shotgun (WGS) entry which is preliminary data.</text>
</comment>
<dbReference type="SUPFAM" id="SSF51658">
    <property type="entry name" value="Xylose isomerase-like"/>
    <property type="match status" value="1"/>
</dbReference>
<feature type="domain" description="Xylose isomerase-like TIM barrel" evidence="1">
    <location>
        <begin position="26"/>
        <end position="246"/>
    </location>
</feature>
<dbReference type="OrthoDB" id="9798407at2"/>
<proteinExistence type="predicted"/>
<evidence type="ECO:0000313" key="3">
    <source>
        <dbReference type="Proteomes" id="UP000324269"/>
    </source>
</evidence>
<protein>
    <submittedName>
        <fullName evidence="2">Sugar phosphate isomerase/epimerase</fullName>
    </submittedName>
</protein>
<evidence type="ECO:0000259" key="1">
    <source>
        <dbReference type="Pfam" id="PF01261"/>
    </source>
</evidence>
<dbReference type="InterPro" id="IPR013022">
    <property type="entry name" value="Xyl_isomerase-like_TIM-brl"/>
</dbReference>
<evidence type="ECO:0000313" key="2">
    <source>
        <dbReference type="EMBL" id="TYS83599.1"/>
    </source>
</evidence>
<organism evidence="2 3">
    <name type="scientific">Rossellomorea aquimaris</name>
    <dbReference type="NCBI Taxonomy" id="189382"/>
    <lineage>
        <taxon>Bacteria</taxon>
        <taxon>Bacillati</taxon>
        <taxon>Bacillota</taxon>
        <taxon>Bacilli</taxon>
        <taxon>Bacillales</taxon>
        <taxon>Bacillaceae</taxon>
        <taxon>Rossellomorea</taxon>
    </lineage>
</organism>
<reference evidence="2 3" key="1">
    <citation type="submission" date="2019-08" db="EMBL/GenBank/DDBJ databases">
        <title>Bacillus genomes from the desert of Cuatro Cienegas, Coahuila.</title>
        <authorList>
            <person name="Olmedo-Alvarez G."/>
        </authorList>
    </citation>
    <scope>NUCLEOTIDE SEQUENCE [LARGE SCALE GENOMIC DNA]</scope>
    <source>
        <strain evidence="2 3">CH87b_3T</strain>
    </source>
</reference>
<dbReference type="Gene3D" id="3.20.20.150">
    <property type="entry name" value="Divalent-metal-dependent TIM barrel enzymes"/>
    <property type="match status" value="1"/>
</dbReference>
<accession>A0A5D4U9C2</accession>
<dbReference type="Proteomes" id="UP000324269">
    <property type="component" value="Unassembled WGS sequence"/>
</dbReference>
<dbReference type="InterPro" id="IPR050312">
    <property type="entry name" value="IolE/XylAMocC-like"/>
</dbReference>
<name>A0A5D4U9C2_9BACI</name>
<gene>
    <name evidence="2" type="ORF">FZC85_16490</name>
</gene>
<dbReference type="GO" id="GO:0016853">
    <property type="term" value="F:isomerase activity"/>
    <property type="evidence" value="ECO:0007669"/>
    <property type="project" value="UniProtKB-KW"/>
</dbReference>
<dbReference type="RefSeq" id="WP_148970121.1">
    <property type="nucleotide sequence ID" value="NZ_JBNIKW010000005.1"/>
</dbReference>
<keyword evidence="2" id="KW-0413">Isomerase</keyword>